<dbReference type="PANTHER" id="PTHR23278">
    <property type="entry name" value="SIDESTEP PROTEIN"/>
    <property type="match status" value="1"/>
</dbReference>
<dbReference type="VEuPathDB" id="VectorBase:CQUJHB013041"/>
<protein>
    <recommendedName>
        <fullName evidence="1">Ig-like domain-containing protein</fullName>
    </recommendedName>
</protein>
<dbReference type="EnsemblMetazoa" id="CPIJ005518-RA">
    <property type="protein sequence ID" value="CPIJ005518-PA"/>
    <property type="gene ID" value="CPIJ005518"/>
</dbReference>
<dbReference type="AlphaFoldDB" id="B0WE61"/>
<dbReference type="InterPro" id="IPR036179">
    <property type="entry name" value="Ig-like_dom_sf"/>
</dbReference>
<reference evidence="3" key="2">
    <citation type="submission" date="2020-05" db="UniProtKB">
        <authorList>
            <consortium name="EnsemblMetazoa"/>
        </authorList>
    </citation>
    <scope>IDENTIFICATION</scope>
    <source>
        <strain evidence="3">JHB</strain>
    </source>
</reference>
<keyword evidence="4" id="KW-1185">Reference proteome</keyword>
<proteinExistence type="predicted"/>
<dbReference type="Proteomes" id="UP000002320">
    <property type="component" value="Unassembled WGS sequence"/>
</dbReference>
<dbReference type="PANTHER" id="PTHR23278:SF31">
    <property type="entry name" value="SIDESTEP II, ISOFORM A"/>
    <property type="match status" value="1"/>
</dbReference>
<dbReference type="PROSITE" id="PS50835">
    <property type="entry name" value="IG_LIKE"/>
    <property type="match status" value="1"/>
</dbReference>
<feature type="domain" description="Ig-like" evidence="1">
    <location>
        <begin position="6"/>
        <end position="48"/>
    </location>
</feature>
<dbReference type="VEuPathDB" id="VectorBase:CPIJ005518"/>
<evidence type="ECO:0000313" key="2">
    <source>
        <dbReference type="EMBL" id="EDS45237.1"/>
    </source>
</evidence>
<dbReference type="STRING" id="7176.B0WE61"/>
<dbReference type="eggNOG" id="KOG3515">
    <property type="taxonomic scope" value="Eukaryota"/>
</dbReference>
<dbReference type="InParanoid" id="B0WE61"/>
<dbReference type="OrthoDB" id="10006996at2759"/>
<evidence type="ECO:0000259" key="1">
    <source>
        <dbReference type="PROSITE" id="PS50835"/>
    </source>
</evidence>
<name>B0WE61_CULQU</name>
<evidence type="ECO:0000313" key="3">
    <source>
        <dbReference type="EnsemblMetazoa" id="CPIJ005518-PA"/>
    </source>
</evidence>
<dbReference type="EMBL" id="DS231904">
    <property type="protein sequence ID" value="EDS45237.1"/>
    <property type="molecule type" value="Genomic_DNA"/>
</dbReference>
<evidence type="ECO:0000313" key="4">
    <source>
        <dbReference type="Proteomes" id="UP000002320"/>
    </source>
</evidence>
<gene>
    <name evidence="3" type="primary">6037032</name>
    <name evidence="2" type="ORF">CpipJ_CPIJ005518</name>
</gene>
<dbReference type="KEGG" id="cqu:CpipJ_CPIJ005518"/>
<dbReference type="HOGENOM" id="CLU_2212501_0_0_1"/>
<organism>
    <name type="scientific">Culex quinquefasciatus</name>
    <name type="common">Southern house mosquito</name>
    <name type="synonym">Culex pungens</name>
    <dbReference type="NCBI Taxonomy" id="7176"/>
    <lineage>
        <taxon>Eukaryota</taxon>
        <taxon>Metazoa</taxon>
        <taxon>Ecdysozoa</taxon>
        <taxon>Arthropoda</taxon>
        <taxon>Hexapoda</taxon>
        <taxon>Insecta</taxon>
        <taxon>Pterygota</taxon>
        <taxon>Neoptera</taxon>
        <taxon>Endopterygota</taxon>
        <taxon>Diptera</taxon>
        <taxon>Nematocera</taxon>
        <taxon>Culicoidea</taxon>
        <taxon>Culicidae</taxon>
        <taxon>Culicinae</taxon>
        <taxon>Culicini</taxon>
        <taxon>Culex</taxon>
        <taxon>Culex</taxon>
    </lineage>
</organism>
<dbReference type="SUPFAM" id="SSF48726">
    <property type="entry name" value="Immunoglobulin"/>
    <property type="match status" value="1"/>
</dbReference>
<accession>B0WE61</accession>
<dbReference type="InterPro" id="IPR007110">
    <property type="entry name" value="Ig-like_dom"/>
</dbReference>
<reference evidence="2" key="1">
    <citation type="submission" date="2007-03" db="EMBL/GenBank/DDBJ databases">
        <title>Annotation of Culex pipiens quinquefasciatus.</title>
        <authorList>
            <consortium name="The Broad Institute Genome Sequencing Platform"/>
            <person name="Atkinson P.W."/>
            <person name="Hemingway J."/>
            <person name="Christensen B.M."/>
            <person name="Higgs S."/>
            <person name="Kodira C."/>
            <person name="Hannick L."/>
            <person name="Megy K."/>
            <person name="O'Leary S."/>
            <person name="Pearson M."/>
            <person name="Haas B.J."/>
            <person name="Mauceli E."/>
            <person name="Wortman J.R."/>
            <person name="Lee N.H."/>
            <person name="Guigo R."/>
            <person name="Stanke M."/>
            <person name="Alvarado L."/>
            <person name="Amedeo P."/>
            <person name="Antoine C.H."/>
            <person name="Arensburger P."/>
            <person name="Bidwell S.L."/>
            <person name="Crawford M."/>
            <person name="Camaro F."/>
            <person name="Devon K."/>
            <person name="Engels R."/>
            <person name="Hammond M."/>
            <person name="Howarth C."/>
            <person name="Koehrsen M."/>
            <person name="Lawson D."/>
            <person name="Montgomery P."/>
            <person name="Nene V."/>
            <person name="Nusbaum C."/>
            <person name="Puiu D."/>
            <person name="Romero-Severson J."/>
            <person name="Severson D.W."/>
            <person name="Shumway M."/>
            <person name="Sisk P."/>
            <person name="Stolte C."/>
            <person name="Zeng Q."/>
            <person name="Eisenstadt E."/>
            <person name="Fraser-Liggett C."/>
            <person name="Strausberg R."/>
            <person name="Galagan J."/>
            <person name="Birren B."/>
            <person name="Collins F.H."/>
        </authorList>
    </citation>
    <scope>NUCLEOTIDE SEQUENCE [LARGE SCALE GENOMIC DNA]</scope>
    <source>
        <strain evidence="2">JHB</strain>
    </source>
</reference>
<sequence>MEAHDPPVVTLQLGSTLSIDDIKEGDDIYFECKIQSNPAWRRLSWLHNQTCATASGPEPATARLRYAASRRTRSAGQSRSAVPLLLEFVGAPGCRRPPGCVRSESWQ</sequence>